<dbReference type="EMBL" id="JAYMGO010000005">
    <property type="protein sequence ID" value="KAL1273988.1"/>
    <property type="molecule type" value="Genomic_DNA"/>
</dbReference>
<evidence type="ECO:0000313" key="2">
    <source>
        <dbReference type="Proteomes" id="UP001558613"/>
    </source>
</evidence>
<accession>A0ABR3NAK5</accession>
<evidence type="ECO:0000313" key="1">
    <source>
        <dbReference type="EMBL" id="KAL1273988.1"/>
    </source>
</evidence>
<dbReference type="Proteomes" id="UP001558613">
    <property type="component" value="Unassembled WGS sequence"/>
</dbReference>
<organism evidence="1 2">
    <name type="scientific">Cirrhinus molitorella</name>
    <name type="common">mud carp</name>
    <dbReference type="NCBI Taxonomy" id="172907"/>
    <lineage>
        <taxon>Eukaryota</taxon>
        <taxon>Metazoa</taxon>
        <taxon>Chordata</taxon>
        <taxon>Craniata</taxon>
        <taxon>Vertebrata</taxon>
        <taxon>Euteleostomi</taxon>
        <taxon>Actinopterygii</taxon>
        <taxon>Neopterygii</taxon>
        <taxon>Teleostei</taxon>
        <taxon>Ostariophysi</taxon>
        <taxon>Cypriniformes</taxon>
        <taxon>Cyprinidae</taxon>
        <taxon>Labeoninae</taxon>
        <taxon>Labeonini</taxon>
        <taxon>Cirrhinus</taxon>
    </lineage>
</organism>
<name>A0ABR3NAK5_9TELE</name>
<keyword evidence="2" id="KW-1185">Reference proteome</keyword>
<comment type="caution">
    <text evidence="1">The sequence shown here is derived from an EMBL/GenBank/DDBJ whole genome shotgun (WGS) entry which is preliminary data.</text>
</comment>
<protein>
    <submittedName>
        <fullName evidence="1">Uncharacterized protein</fullName>
    </submittedName>
</protein>
<gene>
    <name evidence="1" type="ORF">QQF64_026802</name>
</gene>
<reference evidence="1 2" key="1">
    <citation type="submission" date="2023-09" db="EMBL/GenBank/DDBJ databases">
        <authorList>
            <person name="Wang M."/>
        </authorList>
    </citation>
    <scope>NUCLEOTIDE SEQUENCE [LARGE SCALE GENOMIC DNA]</scope>
    <source>
        <strain evidence="1">GT-2023</strain>
        <tissue evidence="1">Liver</tissue>
    </source>
</reference>
<proteinExistence type="predicted"/>
<sequence>MFPNIALTYFLMHQCSDIQISSRMQISEEVDGWMFILCCSASWDVDLEPLRTAPQASMWPERKKKQKPPCTHTHTHTHTHLLVCPSQDAVLSQMAVEERPECIRMGILPLQNTSAY</sequence>